<dbReference type="PANTHER" id="PTHR42781:SF4">
    <property type="entry name" value="SPERMIDINE_PUTRESCINE IMPORT ATP-BINDING PROTEIN POTA"/>
    <property type="match status" value="1"/>
</dbReference>
<protein>
    <submittedName>
        <fullName evidence="5">Spermidine/putrescine ABC transporter ATP-binding protein</fullName>
    </submittedName>
</protein>
<comment type="caution">
    <text evidence="5">The sequence shown here is derived from an EMBL/GenBank/DDBJ whole genome shotgun (WGS) entry which is preliminary data.</text>
</comment>
<gene>
    <name evidence="5" type="ORF">P409_20465</name>
</gene>
<dbReference type="InterPro" id="IPR050093">
    <property type="entry name" value="ABC_SmlMolc_Importer"/>
</dbReference>
<dbReference type="SUPFAM" id="SSF50331">
    <property type="entry name" value="MOP-like"/>
    <property type="match status" value="1"/>
</dbReference>
<dbReference type="FunFam" id="3.40.50.300:FF:000425">
    <property type="entry name" value="Probable ABC transporter, ATP-binding subunit"/>
    <property type="match status" value="1"/>
</dbReference>
<dbReference type="EMBL" id="JANX01000292">
    <property type="protein sequence ID" value="KGM32596.1"/>
    <property type="molecule type" value="Genomic_DNA"/>
</dbReference>
<keyword evidence="1" id="KW-0813">Transport</keyword>
<keyword evidence="3 5" id="KW-0067">ATP-binding</keyword>
<dbReference type="AlphaFoldDB" id="A0A0A0D1H7"/>
<reference evidence="5 6" key="1">
    <citation type="submission" date="2014-01" db="EMBL/GenBank/DDBJ databases">
        <title>Genome sequence determination for a cystic fibrosis isolate, Inquilinus limosus.</title>
        <authorList>
            <person name="Pino M."/>
            <person name="Di Conza J."/>
            <person name="Gutkind G."/>
        </authorList>
    </citation>
    <scope>NUCLEOTIDE SEQUENCE [LARGE SCALE GENOMIC DNA]</scope>
    <source>
        <strain evidence="5 6">MP06</strain>
    </source>
</reference>
<dbReference type="PROSITE" id="PS50893">
    <property type="entry name" value="ABC_TRANSPORTER_2"/>
    <property type="match status" value="1"/>
</dbReference>
<dbReference type="GO" id="GO:0016887">
    <property type="term" value="F:ATP hydrolysis activity"/>
    <property type="evidence" value="ECO:0007669"/>
    <property type="project" value="InterPro"/>
</dbReference>
<dbReference type="SMART" id="SM00382">
    <property type="entry name" value="AAA"/>
    <property type="match status" value="1"/>
</dbReference>
<sequence>MSYLQLQGLAKHYGNFVAVDDVSLTVGRGEAVALLGPSGCGKTTTLRMLAGLIAPDGGTIRVDGADITREPAHRRNMGYVFQSYALFPHLSVARNVGFGLEERRVPRAEASSRVEEALAMVRLGALGGRRPRELSGGQQQRVALARALVVRPSVLLLDESLSNLDAKLRDAMRHEIRDIQRSLGITTLFVTHDQVEALTMCDRIAVMNRGRVEQVGSPEEIYERPATRFVADFVGRANILPATRDADGRLALWGTALPVAAPPAGEIDIFVRPQRIRLAPVSEPAAEGVACIRGQVSHSVFIGDRIEVVVEGAGGQLSVEMPSGQRPPAEGMEVAAIWPVEDTLVFPREAP</sequence>
<dbReference type="PANTHER" id="PTHR42781">
    <property type="entry name" value="SPERMIDINE/PUTRESCINE IMPORT ATP-BINDING PROTEIN POTA"/>
    <property type="match status" value="1"/>
</dbReference>
<feature type="domain" description="ABC transporter" evidence="4">
    <location>
        <begin position="4"/>
        <end position="234"/>
    </location>
</feature>
<organism evidence="5 6">
    <name type="scientific">Inquilinus limosus MP06</name>
    <dbReference type="NCBI Taxonomy" id="1398085"/>
    <lineage>
        <taxon>Bacteria</taxon>
        <taxon>Pseudomonadati</taxon>
        <taxon>Pseudomonadota</taxon>
        <taxon>Alphaproteobacteria</taxon>
        <taxon>Rhodospirillales</taxon>
        <taxon>Rhodospirillaceae</taxon>
        <taxon>Inquilinus</taxon>
    </lineage>
</organism>
<dbReference type="GO" id="GO:0015697">
    <property type="term" value="P:quaternary ammonium group transport"/>
    <property type="evidence" value="ECO:0007669"/>
    <property type="project" value="UniProtKB-ARBA"/>
</dbReference>
<evidence type="ECO:0000256" key="3">
    <source>
        <dbReference type="ARBA" id="ARBA00022840"/>
    </source>
</evidence>
<dbReference type="Proteomes" id="UP000029995">
    <property type="component" value="Unassembled WGS sequence"/>
</dbReference>
<dbReference type="GO" id="GO:0005524">
    <property type="term" value="F:ATP binding"/>
    <property type="evidence" value="ECO:0007669"/>
    <property type="project" value="UniProtKB-KW"/>
</dbReference>
<dbReference type="SUPFAM" id="SSF52540">
    <property type="entry name" value="P-loop containing nucleoside triphosphate hydrolases"/>
    <property type="match status" value="1"/>
</dbReference>
<dbReference type="Pfam" id="PF08402">
    <property type="entry name" value="TOBE_2"/>
    <property type="match status" value="1"/>
</dbReference>
<name>A0A0A0D1H7_9PROT</name>
<dbReference type="OrthoDB" id="9802264at2"/>
<proteinExistence type="predicted"/>
<dbReference type="Gene3D" id="3.40.50.300">
    <property type="entry name" value="P-loop containing nucleotide triphosphate hydrolases"/>
    <property type="match status" value="1"/>
</dbReference>
<evidence type="ECO:0000313" key="6">
    <source>
        <dbReference type="Proteomes" id="UP000029995"/>
    </source>
</evidence>
<dbReference type="InterPro" id="IPR008995">
    <property type="entry name" value="Mo/tungstate-bd_C_term_dom"/>
</dbReference>
<dbReference type="InterPro" id="IPR013611">
    <property type="entry name" value="Transp-assoc_OB_typ2"/>
</dbReference>
<dbReference type="InterPro" id="IPR003439">
    <property type="entry name" value="ABC_transporter-like_ATP-bd"/>
</dbReference>
<dbReference type="Pfam" id="PF00005">
    <property type="entry name" value="ABC_tran"/>
    <property type="match status" value="1"/>
</dbReference>
<dbReference type="InterPro" id="IPR017871">
    <property type="entry name" value="ABC_transporter-like_CS"/>
</dbReference>
<dbReference type="RefSeq" id="WP_034842763.1">
    <property type="nucleotide sequence ID" value="NZ_JANX01000292.1"/>
</dbReference>
<dbReference type="PROSITE" id="PS00211">
    <property type="entry name" value="ABC_TRANSPORTER_1"/>
    <property type="match status" value="1"/>
</dbReference>
<dbReference type="GO" id="GO:0022857">
    <property type="term" value="F:transmembrane transporter activity"/>
    <property type="evidence" value="ECO:0007669"/>
    <property type="project" value="InterPro"/>
</dbReference>
<evidence type="ECO:0000256" key="2">
    <source>
        <dbReference type="ARBA" id="ARBA00022741"/>
    </source>
</evidence>
<evidence type="ECO:0000256" key="1">
    <source>
        <dbReference type="ARBA" id="ARBA00022448"/>
    </source>
</evidence>
<dbReference type="InterPro" id="IPR003593">
    <property type="entry name" value="AAA+_ATPase"/>
</dbReference>
<dbReference type="Gene3D" id="2.40.50.100">
    <property type="match status" value="1"/>
</dbReference>
<evidence type="ECO:0000259" key="4">
    <source>
        <dbReference type="PROSITE" id="PS50893"/>
    </source>
</evidence>
<accession>A0A0A0D1H7</accession>
<dbReference type="InterPro" id="IPR027417">
    <property type="entry name" value="P-loop_NTPase"/>
</dbReference>
<keyword evidence="2" id="KW-0547">Nucleotide-binding</keyword>
<dbReference type="GO" id="GO:0043190">
    <property type="term" value="C:ATP-binding cassette (ABC) transporter complex"/>
    <property type="evidence" value="ECO:0007669"/>
    <property type="project" value="InterPro"/>
</dbReference>
<evidence type="ECO:0000313" key="5">
    <source>
        <dbReference type="EMBL" id="KGM32596.1"/>
    </source>
</evidence>